<dbReference type="GO" id="GO:0016712">
    <property type="term" value="F:oxidoreductase activity, acting on paired donors, with incorporation or reduction of molecular oxygen, reduced flavin or flavoprotein as one donor, and incorporation of one atom of oxygen"/>
    <property type="evidence" value="ECO:0007669"/>
    <property type="project" value="UniProtKB-ARBA"/>
</dbReference>
<keyword evidence="10 13" id="KW-0503">Monooxygenase</keyword>
<gene>
    <name evidence="15" type="ORF">AAHA92_06424</name>
</gene>
<evidence type="ECO:0000313" key="16">
    <source>
        <dbReference type="Proteomes" id="UP001567538"/>
    </source>
</evidence>
<evidence type="ECO:0000256" key="7">
    <source>
        <dbReference type="ARBA" id="ARBA00022989"/>
    </source>
</evidence>
<dbReference type="InterPro" id="IPR017972">
    <property type="entry name" value="Cyt_P450_CS"/>
</dbReference>
<dbReference type="GO" id="GO:0016114">
    <property type="term" value="P:terpenoid biosynthetic process"/>
    <property type="evidence" value="ECO:0007669"/>
    <property type="project" value="UniProtKB-ARBA"/>
</dbReference>
<dbReference type="FunFam" id="1.10.630.10:FF:000011">
    <property type="entry name" value="Cytochrome P450 83B1"/>
    <property type="match status" value="1"/>
</dbReference>
<dbReference type="AlphaFoldDB" id="A0ABD1I5L4"/>
<evidence type="ECO:0000313" key="15">
    <source>
        <dbReference type="EMBL" id="KAL1564015.1"/>
    </source>
</evidence>
<evidence type="ECO:0000256" key="1">
    <source>
        <dbReference type="ARBA" id="ARBA00001971"/>
    </source>
</evidence>
<dbReference type="SUPFAM" id="SSF48264">
    <property type="entry name" value="Cytochrome P450"/>
    <property type="match status" value="1"/>
</dbReference>
<feature type="signal peptide" evidence="14">
    <location>
        <begin position="1"/>
        <end position="20"/>
    </location>
</feature>
<dbReference type="PANTHER" id="PTHR47955">
    <property type="entry name" value="CYTOCHROME P450 FAMILY 71 PROTEIN"/>
    <property type="match status" value="1"/>
</dbReference>
<keyword evidence="5" id="KW-0812">Transmembrane</keyword>
<keyword evidence="4 12" id="KW-0349">Heme</keyword>
<dbReference type="PROSITE" id="PS00086">
    <property type="entry name" value="CYTOCHROME_P450"/>
    <property type="match status" value="1"/>
</dbReference>
<evidence type="ECO:0000256" key="3">
    <source>
        <dbReference type="ARBA" id="ARBA00010617"/>
    </source>
</evidence>
<dbReference type="InterPro" id="IPR036396">
    <property type="entry name" value="Cyt_P450_sf"/>
</dbReference>
<feature type="chain" id="PRO_5044794657" evidence="14">
    <location>
        <begin position="21"/>
        <end position="497"/>
    </location>
</feature>
<dbReference type="PRINTS" id="PR00463">
    <property type="entry name" value="EP450I"/>
</dbReference>
<keyword evidence="9 12" id="KW-0408">Iron</keyword>
<evidence type="ECO:0000256" key="13">
    <source>
        <dbReference type="RuleBase" id="RU000461"/>
    </source>
</evidence>
<keyword evidence="16" id="KW-1185">Reference proteome</keyword>
<organism evidence="15 16">
    <name type="scientific">Salvia divinorum</name>
    <name type="common">Maria pastora</name>
    <name type="synonym">Diviner's sage</name>
    <dbReference type="NCBI Taxonomy" id="28513"/>
    <lineage>
        <taxon>Eukaryota</taxon>
        <taxon>Viridiplantae</taxon>
        <taxon>Streptophyta</taxon>
        <taxon>Embryophyta</taxon>
        <taxon>Tracheophyta</taxon>
        <taxon>Spermatophyta</taxon>
        <taxon>Magnoliopsida</taxon>
        <taxon>eudicotyledons</taxon>
        <taxon>Gunneridae</taxon>
        <taxon>Pentapetalae</taxon>
        <taxon>asterids</taxon>
        <taxon>lamiids</taxon>
        <taxon>Lamiales</taxon>
        <taxon>Lamiaceae</taxon>
        <taxon>Nepetoideae</taxon>
        <taxon>Mentheae</taxon>
        <taxon>Salviinae</taxon>
        <taxon>Salvia</taxon>
        <taxon>Salvia subgen. Calosphace</taxon>
    </lineage>
</organism>
<comment type="subcellular location">
    <subcellularLocation>
        <location evidence="2">Membrane</location>
        <topology evidence="2">Single-pass membrane protein</topology>
    </subcellularLocation>
</comment>
<dbReference type="PRINTS" id="PR00385">
    <property type="entry name" value="P450"/>
</dbReference>
<keyword evidence="7" id="KW-1133">Transmembrane helix</keyword>
<comment type="cofactor">
    <cofactor evidence="1 12">
        <name>heme</name>
        <dbReference type="ChEBI" id="CHEBI:30413"/>
    </cofactor>
</comment>
<keyword evidence="11" id="KW-0472">Membrane</keyword>
<dbReference type="GO" id="GO:0016020">
    <property type="term" value="C:membrane"/>
    <property type="evidence" value="ECO:0007669"/>
    <property type="project" value="UniProtKB-SubCell"/>
</dbReference>
<evidence type="ECO:0000256" key="4">
    <source>
        <dbReference type="ARBA" id="ARBA00022617"/>
    </source>
</evidence>
<evidence type="ECO:0000256" key="5">
    <source>
        <dbReference type="ARBA" id="ARBA00022692"/>
    </source>
</evidence>
<dbReference type="InterPro" id="IPR002401">
    <property type="entry name" value="Cyt_P450_E_grp-I"/>
</dbReference>
<keyword evidence="14" id="KW-0732">Signal</keyword>
<dbReference type="GO" id="GO:0046872">
    <property type="term" value="F:metal ion binding"/>
    <property type="evidence" value="ECO:0007669"/>
    <property type="project" value="UniProtKB-KW"/>
</dbReference>
<evidence type="ECO:0000256" key="12">
    <source>
        <dbReference type="PIRSR" id="PIRSR602401-1"/>
    </source>
</evidence>
<name>A0ABD1I5L4_SALDI</name>
<dbReference type="Gene3D" id="1.10.630.10">
    <property type="entry name" value="Cytochrome P450"/>
    <property type="match status" value="1"/>
</dbReference>
<dbReference type="CDD" id="cd11072">
    <property type="entry name" value="CYP71-like"/>
    <property type="match status" value="1"/>
</dbReference>
<keyword evidence="8 13" id="KW-0560">Oxidoreductase</keyword>
<evidence type="ECO:0000256" key="11">
    <source>
        <dbReference type="ARBA" id="ARBA00023136"/>
    </source>
</evidence>
<feature type="binding site" description="axial binding residue" evidence="12">
    <location>
        <position position="441"/>
    </location>
    <ligand>
        <name>heme</name>
        <dbReference type="ChEBI" id="CHEBI:30413"/>
    </ligand>
    <ligandPart>
        <name>Fe</name>
        <dbReference type="ChEBI" id="CHEBI:18248"/>
    </ligandPart>
</feature>
<evidence type="ECO:0000256" key="2">
    <source>
        <dbReference type="ARBA" id="ARBA00004167"/>
    </source>
</evidence>
<dbReference type="EMBL" id="JBEAFC010000003">
    <property type="protein sequence ID" value="KAL1564015.1"/>
    <property type="molecule type" value="Genomic_DNA"/>
</dbReference>
<sequence length="497" mass="56041">MMLLLISIALPIFLFYLVHKCSKKSRKTNLPPLIPGLPLIGNLHQLSRAPILHTYLSQLSKIHGPILRFNLCSTPTIVVSSAKLAKEVLRNQDLAFCSRPKLVAQQRLSYNAADMVFVPYGEEWREQRRIANVHLLSRIKVQSFRSVREDEVARMVADIARSASSSPPGAVNLSAAAMGLTTTLICRTGFGKRYEEQGSELRRFQELLDELGMLLTAFFVSDYFPALSWVDRVSGLTKRLDCAFEKLDSFYQELIDDHLDRGGTQKDEQDHILGMQIKFELDPTQPIWDRVKALLMNLFLGGSDSSAATIVWVMTALMKEPHIMEKVQSEIRNVAGDKGKVDEDDLPKLAYLKAVINETFRFYTPGPMLLARETTAACVLDGYEIQSKTTVYVNVWAVARDPDYLKPNPDEFLPERFIGNDMDVKGKDFGVIPFGAGRRICPGMLMGLANVELAIANLLYSFDWEMPSRIQLDTHVLSGLIMHKKIPLILLPKQYHI</sequence>
<dbReference type="Proteomes" id="UP001567538">
    <property type="component" value="Unassembled WGS sequence"/>
</dbReference>
<dbReference type="Pfam" id="PF00067">
    <property type="entry name" value="p450"/>
    <property type="match status" value="1"/>
</dbReference>
<evidence type="ECO:0000256" key="8">
    <source>
        <dbReference type="ARBA" id="ARBA00023002"/>
    </source>
</evidence>
<dbReference type="PANTHER" id="PTHR47955:SF22">
    <property type="entry name" value="CYTOCHROME P450 83B1-LIKE"/>
    <property type="match status" value="1"/>
</dbReference>
<accession>A0ABD1I5L4</accession>
<evidence type="ECO:0000256" key="14">
    <source>
        <dbReference type="SAM" id="SignalP"/>
    </source>
</evidence>
<evidence type="ECO:0000256" key="10">
    <source>
        <dbReference type="ARBA" id="ARBA00023033"/>
    </source>
</evidence>
<protein>
    <submittedName>
        <fullName evidence="15">6,7,8-trihydroxycoumarin synthase-like</fullName>
    </submittedName>
</protein>
<proteinExistence type="inferred from homology"/>
<dbReference type="InterPro" id="IPR001128">
    <property type="entry name" value="Cyt_P450"/>
</dbReference>
<evidence type="ECO:0000256" key="9">
    <source>
        <dbReference type="ARBA" id="ARBA00023004"/>
    </source>
</evidence>
<comment type="similarity">
    <text evidence="3 13">Belongs to the cytochrome P450 family.</text>
</comment>
<comment type="caution">
    <text evidence="15">The sequence shown here is derived from an EMBL/GenBank/DDBJ whole genome shotgun (WGS) entry which is preliminary data.</text>
</comment>
<keyword evidence="6 12" id="KW-0479">Metal-binding</keyword>
<reference evidence="15 16" key="1">
    <citation type="submission" date="2024-06" db="EMBL/GenBank/DDBJ databases">
        <title>A chromosome level genome sequence of Diviner's sage (Salvia divinorum).</title>
        <authorList>
            <person name="Ford S.A."/>
            <person name="Ro D.-K."/>
            <person name="Ness R.W."/>
            <person name="Phillips M.A."/>
        </authorList>
    </citation>
    <scope>NUCLEOTIDE SEQUENCE [LARGE SCALE GENOMIC DNA]</scope>
    <source>
        <strain evidence="15">SAF-2024a</strain>
        <tissue evidence="15">Leaf</tissue>
    </source>
</reference>
<evidence type="ECO:0000256" key="6">
    <source>
        <dbReference type="ARBA" id="ARBA00022723"/>
    </source>
</evidence>